<evidence type="ECO:0000313" key="2">
    <source>
        <dbReference type="EMBL" id="CAE7220579.1"/>
    </source>
</evidence>
<evidence type="ECO:0000256" key="1">
    <source>
        <dbReference type="SAM" id="Coils"/>
    </source>
</evidence>
<accession>A0A812KA64</accession>
<dbReference type="EMBL" id="CAJNIZ010003269">
    <property type="protein sequence ID" value="CAE7220579.1"/>
    <property type="molecule type" value="Genomic_DNA"/>
</dbReference>
<keyword evidence="3" id="KW-1185">Reference proteome</keyword>
<organism evidence="2 3">
    <name type="scientific">Symbiodinium pilosum</name>
    <name type="common">Dinoflagellate</name>
    <dbReference type="NCBI Taxonomy" id="2952"/>
    <lineage>
        <taxon>Eukaryota</taxon>
        <taxon>Sar</taxon>
        <taxon>Alveolata</taxon>
        <taxon>Dinophyceae</taxon>
        <taxon>Suessiales</taxon>
        <taxon>Symbiodiniaceae</taxon>
        <taxon>Symbiodinium</taxon>
    </lineage>
</organism>
<sequence>DLRRLSSTFNTGACQDVAAMWLPVCFLLLVANAMVMKEDVQVLKKEIADLEVVVQGVLAEQRQLLKEHQKRTLDARRQSHKTLKELHDLEAEHKAHLQGVDEELQGLLATAEGAAERLEANNEEVDKQLQAAEAEELEGQLKQVLEQLHMTTQEKEELEGNVTKMEHEVMDFDKTIKACKEDALKAISSAKERAAESFDEGARGYEPE</sequence>
<keyword evidence="1" id="KW-0175">Coiled coil</keyword>
<proteinExistence type="predicted"/>
<gene>
    <name evidence="2" type="ORF">SPIL2461_LOCUS2878</name>
</gene>
<evidence type="ECO:0000313" key="3">
    <source>
        <dbReference type="Proteomes" id="UP000649617"/>
    </source>
</evidence>
<feature type="non-terminal residue" evidence="2">
    <location>
        <position position="1"/>
    </location>
</feature>
<name>A0A812KA64_SYMPI</name>
<reference evidence="2" key="1">
    <citation type="submission" date="2021-02" db="EMBL/GenBank/DDBJ databases">
        <authorList>
            <person name="Dougan E. K."/>
            <person name="Rhodes N."/>
            <person name="Thang M."/>
            <person name="Chan C."/>
        </authorList>
    </citation>
    <scope>NUCLEOTIDE SEQUENCE</scope>
</reference>
<protein>
    <submittedName>
        <fullName evidence="2">Uncharacterized protein</fullName>
    </submittedName>
</protein>
<dbReference type="Proteomes" id="UP000649617">
    <property type="component" value="Unassembled WGS sequence"/>
</dbReference>
<dbReference type="AlphaFoldDB" id="A0A812KA64"/>
<feature type="coiled-coil region" evidence="1">
    <location>
        <begin position="58"/>
        <end position="175"/>
    </location>
</feature>
<feature type="non-terminal residue" evidence="2">
    <location>
        <position position="208"/>
    </location>
</feature>
<comment type="caution">
    <text evidence="2">The sequence shown here is derived from an EMBL/GenBank/DDBJ whole genome shotgun (WGS) entry which is preliminary data.</text>
</comment>